<organism evidence="1 2">
    <name type="scientific">Halocaridina rubra</name>
    <name type="common">Hawaiian red shrimp</name>
    <dbReference type="NCBI Taxonomy" id="373956"/>
    <lineage>
        <taxon>Eukaryota</taxon>
        <taxon>Metazoa</taxon>
        <taxon>Ecdysozoa</taxon>
        <taxon>Arthropoda</taxon>
        <taxon>Crustacea</taxon>
        <taxon>Multicrustacea</taxon>
        <taxon>Malacostraca</taxon>
        <taxon>Eumalacostraca</taxon>
        <taxon>Eucarida</taxon>
        <taxon>Decapoda</taxon>
        <taxon>Pleocyemata</taxon>
        <taxon>Caridea</taxon>
        <taxon>Atyoidea</taxon>
        <taxon>Atyidae</taxon>
        <taxon>Halocaridina</taxon>
    </lineage>
</organism>
<dbReference type="EMBL" id="JAXCGZ010021105">
    <property type="protein sequence ID" value="KAK7058762.1"/>
    <property type="molecule type" value="Genomic_DNA"/>
</dbReference>
<gene>
    <name evidence="1" type="ORF">SK128_006558</name>
</gene>
<protein>
    <submittedName>
        <fullName evidence="1">Uncharacterized protein</fullName>
    </submittedName>
</protein>
<feature type="non-terminal residue" evidence="1">
    <location>
        <position position="89"/>
    </location>
</feature>
<dbReference type="AlphaFoldDB" id="A0AAN8ZXN1"/>
<name>A0AAN8ZXN1_HALRR</name>
<dbReference type="Proteomes" id="UP001381693">
    <property type="component" value="Unassembled WGS sequence"/>
</dbReference>
<evidence type="ECO:0000313" key="2">
    <source>
        <dbReference type="Proteomes" id="UP001381693"/>
    </source>
</evidence>
<evidence type="ECO:0000313" key="1">
    <source>
        <dbReference type="EMBL" id="KAK7058762.1"/>
    </source>
</evidence>
<keyword evidence="2" id="KW-1185">Reference proteome</keyword>
<proteinExistence type="predicted"/>
<reference evidence="1 2" key="1">
    <citation type="submission" date="2023-11" db="EMBL/GenBank/DDBJ databases">
        <title>Halocaridina rubra genome assembly.</title>
        <authorList>
            <person name="Smith C."/>
        </authorList>
    </citation>
    <scope>NUCLEOTIDE SEQUENCE [LARGE SCALE GENOMIC DNA]</scope>
    <source>
        <strain evidence="1">EP-1</strain>
        <tissue evidence="1">Whole</tissue>
    </source>
</reference>
<accession>A0AAN8ZXN1</accession>
<comment type="caution">
    <text evidence="1">The sequence shown here is derived from an EMBL/GenBank/DDBJ whole genome shotgun (WGS) entry which is preliminary data.</text>
</comment>
<sequence length="89" mass="9979">MQIFGGTNLSQEPLRILVYGFEFNNRVEVYLARMAESVISLPVFVILTGTLCNGSNEFVPRYVMHGGSLPLHPYNGKNHFLELSNSSFV</sequence>